<protein>
    <submittedName>
        <fullName evidence="4">Aliphatic amidase AmiE</fullName>
        <ecNumber evidence="4">3.5.1.4</ecNumber>
    </submittedName>
</protein>
<dbReference type="GO" id="GO:0004040">
    <property type="term" value="F:amidase activity"/>
    <property type="evidence" value="ECO:0007669"/>
    <property type="project" value="UniProtKB-EC"/>
</dbReference>
<sequence>MPIHALGGSAPYGNLEDMPLKIALAQINSIADLEANFEVVRDQATRARDAGAAVVVFPEATMCAFGNPLAEVAQPLDGDWAQRIRSLSAELGIVTVHGMFTPGENGRVRNTLLATGPGVETSYDKIHLYDAYGFAESDAVTAGDSIATFEIEGVRFGLSTCYDVRFPDLFRANTAAGAVVNIVCASWGDGPGKAEQWDILVRARAVDTTTFVIACDQADPAASGRPATGSTPLGVGHSSVISPLGATLASGPTGPRLTVVEVEAGDVEEARSKLPVLANARQIDAQGRATAPGSAPVQGR</sequence>
<dbReference type="InterPro" id="IPR001110">
    <property type="entry name" value="UPF0012_CS"/>
</dbReference>
<dbReference type="PANTHER" id="PTHR23088:SF27">
    <property type="entry name" value="DEAMINATED GLUTATHIONE AMIDASE"/>
    <property type="match status" value="1"/>
</dbReference>
<dbReference type="PANTHER" id="PTHR23088">
    <property type="entry name" value="NITRILASE-RELATED"/>
    <property type="match status" value="1"/>
</dbReference>
<dbReference type="Pfam" id="PF00795">
    <property type="entry name" value="CN_hydrolase"/>
    <property type="match status" value="1"/>
</dbReference>
<keyword evidence="4" id="KW-0378">Hydrolase</keyword>
<dbReference type="Proteomes" id="UP000195913">
    <property type="component" value="Unassembled WGS sequence"/>
</dbReference>
<gene>
    <name evidence="4" type="ORF">FM101_05480</name>
</gene>
<dbReference type="InterPro" id="IPR003010">
    <property type="entry name" value="C-N_Hydrolase"/>
</dbReference>
<accession>A0A1R4FSN4</accession>
<evidence type="ECO:0000256" key="1">
    <source>
        <dbReference type="ARBA" id="ARBA00010613"/>
    </source>
</evidence>
<reference evidence="4 5" key="1">
    <citation type="submission" date="2017-02" db="EMBL/GenBank/DDBJ databases">
        <authorList>
            <person name="Peterson S.W."/>
        </authorList>
    </citation>
    <scope>NUCLEOTIDE SEQUENCE [LARGE SCALE GENOMIC DNA]</scope>
    <source>
        <strain evidence="4 5">B Ar 00.02</strain>
    </source>
</reference>
<keyword evidence="5" id="KW-1185">Reference proteome</keyword>
<name>A0A1R4FSN4_9MICC</name>
<evidence type="ECO:0000313" key="4">
    <source>
        <dbReference type="EMBL" id="SJM58752.1"/>
    </source>
</evidence>
<dbReference type="Gene3D" id="3.60.110.10">
    <property type="entry name" value="Carbon-nitrogen hydrolase"/>
    <property type="match status" value="1"/>
</dbReference>
<dbReference type="CDD" id="cd07581">
    <property type="entry name" value="nitrilase_3"/>
    <property type="match status" value="1"/>
</dbReference>
<feature type="domain" description="CN hydrolase" evidence="3">
    <location>
        <begin position="20"/>
        <end position="264"/>
    </location>
</feature>
<comment type="similarity">
    <text evidence="1">Belongs to the carbon-nitrogen hydrolase superfamily. NIT1/NIT2 family.</text>
</comment>
<dbReference type="SUPFAM" id="SSF56317">
    <property type="entry name" value="Carbon-nitrogen hydrolase"/>
    <property type="match status" value="1"/>
</dbReference>
<evidence type="ECO:0000259" key="3">
    <source>
        <dbReference type="PROSITE" id="PS50263"/>
    </source>
</evidence>
<dbReference type="AlphaFoldDB" id="A0A1R4FSN4"/>
<proteinExistence type="inferred from homology"/>
<feature type="region of interest" description="Disordered" evidence="2">
    <location>
        <begin position="279"/>
        <end position="300"/>
    </location>
</feature>
<dbReference type="EMBL" id="FUHW01000022">
    <property type="protein sequence ID" value="SJM58752.1"/>
    <property type="molecule type" value="Genomic_DNA"/>
</dbReference>
<evidence type="ECO:0000256" key="2">
    <source>
        <dbReference type="SAM" id="MobiDB-lite"/>
    </source>
</evidence>
<dbReference type="PROSITE" id="PS01227">
    <property type="entry name" value="UPF0012"/>
    <property type="match status" value="1"/>
</dbReference>
<dbReference type="InterPro" id="IPR036526">
    <property type="entry name" value="C-N_Hydrolase_sf"/>
</dbReference>
<evidence type="ECO:0000313" key="5">
    <source>
        <dbReference type="Proteomes" id="UP000195913"/>
    </source>
</evidence>
<dbReference type="EC" id="3.5.1.4" evidence="4"/>
<organism evidence="4 5">
    <name type="scientific">Arthrobacter rhombi</name>
    <dbReference type="NCBI Taxonomy" id="71253"/>
    <lineage>
        <taxon>Bacteria</taxon>
        <taxon>Bacillati</taxon>
        <taxon>Actinomycetota</taxon>
        <taxon>Actinomycetes</taxon>
        <taxon>Micrococcales</taxon>
        <taxon>Micrococcaceae</taxon>
        <taxon>Arthrobacter</taxon>
    </lineage>
</organism>
<dbReference type="PROSITE" id="PS50263">
    <property type="entry name" value="CN_HYDROLASE"/>
    <property type="match status" value="1"/>
</dbReference>